<organism evidence="3 4">
    <name type="scientific">Bacteroides nordii</name>
    <dbReference type="NCBI Taxonomy" id="291645"/>
    <lineage>
        <taxon>Bacteria</taxon>
        <taxon>Pseudomonadati</taxon>
        <taxon>Bacteroidota</taxon>
        <taxon>Bacteroidia</taxon>
        <taxon>Bacteroidales</taxon>
        <taxon>Bacteroidaceae</taxon>
        <taxon>Bacteroides</taxon>
    </lineage>
</organism>
<proteinExistence type="predicted"/>
<protein>
    <recommendedName>
        <fullName evidence="2">ATP-grasp domain-containing protein</fullName>
    </recommendedName>
</protein>
<dbReference type="EMBL" id="QSGO01000032">
    <property type="protein sequence ID" value="RHB29414.1"/>
    <property type="molecule type" value="Genomic_DNA"/>
</dbReference>
<feature type="domain" description="ATP-grasp" evidence="2">
    <location>
        <begin position="296"/>
        <end position="362"/>
    </location>
</feature>
<dbReference type="SUPFAM" id="SSF56059">
    <property type="entry name" value="Glutathione synthetase ATP-binding domain-like"/>
    <property type="match status" value="1"/>
</dbReference>
<dbReference type="GO" id="GO:0046872">
    <property type="term" value="F:metal ion binding"/>
    <property type="evidence" value="ECO:0007669"/>
    <property type="project" value="InterPro"/>
</dbReference>
<name>A0A413V779_9BACE</name>
<sequence>MQRSFPQRVWHTYLHTKYVLSGGKRKFWKHISGGGILQPLTKEQKVEIKQYWKERTGKNVDTRWHQLLYSMTWVYNVRYLPFEIYSDVIANWIPSFKIKAFFDDKNLYRYLFKDFNLPLRHVECCNGVYYLPMVGSVEKTREEVIAYCYNLENCIIKPSKSSSSGNGIIRFSSKDGMNEDGRFVEEVIKSYGKNFCVEGKIETCECLKVLNPSSCNTLRIHTYRSAKSQKVVFLSSYIRIGREGSVVDNASKGGITCQVMNDGRLSDFSLSVVPFKILDTTDSRIKLAGYEIERFDDMVNTAIRAHSVIPFFGIIGWDITISDEGKVVIIEYNPDPDMRIEQLPFRDSCLMDYQDEILEEVYGIQCNK</sequence>
<evidence type="ECO:0000313" key="3">
    <source>
        <dbReference type="EMBL" id="RHB29414.1"/>
    </source>
</evidence>
<accession>A0A413V779</accession>
<evidence type="ECO:0000313" key="4">
    <source>
        <dbReference type="Proteomes" id="UP000284379"/>
    </source>
</evidence>
<dbReference type="Proteomes" id="UP000284379">
    <property type="component" value="Unassembled WGS sequence"/>
</dbReference>
<comment type="caution">
    <text evidence="3">The sequence shown here is derived from an EMBL/GenBank/DDBJ whole genome shotgun (WGS) entry which is preliminary data.</text>
</comment>
<evidence type="ECO:0000256" key="1">
    <source>
        <dbReference type="PROSITE-ProRule" id="PRU00409"/>
    </source>
</evidence>
<reference evidence="3 4" key="1">
    <citation type="submission" date="2018-08" db="EMBL/GenBank/DDBJ databases">
        <title>A genome reference for cultivated species of the human gut microbiota.</title>
        <authorList>
            <person name="Zou Y."/>
            <person name="Xue W."/>
            <person name="Luo G."/>
        </authorList>
    </citation>
    <scope>NUCLEOTIDE SEQUENCE [LARGE SCALE GENOMIC DNA]</scope>
    <source>
        <strain evidence="3 4">AM40-30BH</strain>
    </source>
</reference>
<keyword evidence="1" id="KW-0067">ATP-binding</keyword>
<dbReference type="GO" id="GO:0005524">
    <property type="term" value="F:ATP binding"/>
    <property type="evidence" value="ECO:0007669"/>
    <property type="project" value="UniProtKB-UniRule"/>
</dbReference>
<evidence type="ECO:0000259" key="2">
    <source>
        <dbReference type="PROSITE" id="PS50975"/>
    </source>
</evidence>
<dbReference type="RefSeq" id="WP_122202303.1">
    <property type="nucleotide sequence ID" value="NZ_CABJFV010000032.1"/>
</dbReference>
<dbReference type="Pfam" id="PF14397">
    <property type="entry name" value="ATPgrasp_ST"/>
    <property type="match status" value="1"/>
</dbReference>
<dbReference type="InterPro" id="IPR039523">
    <property type="entry name" value="RimK-rel_E_lig_ATP-grasp"/>
</dbReference>
<gene>
    <name evidence="3" type="ORF">DW888_19820</name>
</gene>
<dbReference type="AlphaFoldDB" id="A0A413V779"/>
<dbReference type="PROSITE" id="PS50975">
    <property type="entry name" value="ATP_GRASP"/>
    <property type="match status" value="1"/>
</dbReference>
<dbReference type="InterPro" id="IPR011761">
    <property type="entry name" value="ATP-grasp"/>
</dbReference>
<keyword evidence="1" id="KW-0547">Nucleotide-binding</keyword>